<gene>
    <name evidence="2" type="ORF">ACFO3E_08770</name>
</gene>
<accession>A0ABV9EXH0</accession>
<name>A0ABV9EXH0_9SPHN</name>
<feature type="region of interest" description="Disordered" evidence="1">
    <location>
        <begin position="36"/>
        <end position="55"/>
    </location>
</feature>
<evidence type="ECO:0000313" key="2">
    <source>
        <dbReference type="EMBL" id="MFC4594285.1"/>
    </source>
</evidence>
<protein>
    <submittedName>
        <fullName evidence="2">Uncharacterized protein</fullName>
    </submittedName>
</protein>
<keyword evidence="3" id="KW-1185">Reference proteome</keyword>
<feature type="region of interest" description="Disordered" evidence="1">
    <location>
        <begin position="79"/>
        <end position="101"/>
    </location>
</feature>
<feature type="compositionally biased region" description="Polar residues" evidence="1">
    <location>
        <begin position="88"/>
        <end position="98"/>
    </location>
</feature>
<dbReference type="EMBL" id="JBHSFZ010000013">
    <property type="protein sequence ID" value="MFC4594285.1"/>
    <property type="molecule type" value="Genomic_DNA"/>
</dbReference>
<sequence length="255" mass="27330">MTSSRFHPLPNSNPNSRFANLAAALRSGLTENDDARFSAYAEQQAGRRGSNHGPTTAMLQVLGELVGKEQRPAGAVAQTAAVTAEPNPASTTTPSPKAQRSGYVAPPPKLMPVPSHIEAMGPAAVQGYRQSFREANARSLRLLSHPAARGRGISLGQLIAQDLDDAEIVARLPQEASDDEQRAKMRQAEISAMWDRAFARASGRPVPTSFSSAESGEVWAKAIAANYPGHQPSGASSNSSNDVWDRVHNRFWPKK</sequence>
<comment type="caution">
    <text evidence="2">The sequence shown here is derived from an EMBL/GenBank/DDBJ whole genome shotgun (WGS) entry which is preliminary data.</text>
</comment>
<dbReference type="RefSeq" id="WP_380803858.1">
    <property type="nucleotide sequence ID" value="NZ_JBHSFZ010000013.1"/>
</dbReference>
<organism evidence="2 3">
    <name type="scientific">Sphingobium tyrosinilyticum</name>
    <dbReference type="NCBI Taxonomy" id="2715436"/>
    <lineage>
        <taxon>Bacteria</taxon>
        <taxon>Pseudomonadati</taxon>
        <taxon>Pseudomonadota</taxon>
        <taxon>Alphaproteobacteria</taxon>
        <taxon>Sphingomonadales</taxon>
        <taxon>Sphingomonadaceae</taxon>
        <taxon>Sphingobium</taxon>
    </lineage>
</organism>
<dbReference type="Proteomes" id="UP001595957">
    <property type="component" value="Unassembled WGS sequence"/>
</dbReference>
<proteinExistence type="predicted"/>
<evidence type="ECO:0000256" key="1">
    <source>
        <dbReference type="SAM" id="MobiDB-lite"/>
    </source>
</evidence>
<evidence type="ECO:0000313" key="3">
    <source>
        <dbReference type="Proteomes" id="UP001595957"/>
    </source>
</evidence>
<reference evidence="3" key="1">
    <citation type="journal article" date="2019" name="Int. J. Syst. Evol. Microbiol.">
        <title>The Global Catalogue of Microorganisms (GCM) 10K type strain sequencing project: providing services to taxonomists for standard genome sequencing and annotation.</title>
        <authorList>
            <consortium name="The Broad Institute Genomics Platform"/>
            <consortium name="The Broad Institute Genome Sequencing Center for Infectious Disease"/>
            <person name="Wu L."/>
            <person name="Ma J."/>
        </authorList>
    </citation>
    <scope>NUCLEOTIDE SEQUENCE [LARGE SCALE GENOMIC DNA]</scope>
    <source>
        <strain evidence="3">NBRC 103632</strain>
    </source>
</reference>